<evidence type="ECO:0000313" key="3">
    <source>
        <dbReference type="Proteomes" id="UP001610063"/>
    </source>
</evidence>
<dbReference type="InterPro" id="IPR036390">
    <property type="entry name" value="WH_DNA-bd_sf"/>
</dbReference>
<reference evidence="2 3" key="1">
    <citation type="journal article" date="2013" name="Int. J. Syst. Evol. Microbiol.">
        <title>Marinoscillum luteum sp. nov., isolated from marine sediment.</title>
        <authorList>
            <person name="Cha I.T."/>
            <person name="Park S.J."/>
            <person name="Kim S.J."/>
            <person name="Kim J.G."/>
            <person name="Jung M.Y."/>
            <person name="Shin K.S."/>
            <person name="Kwon K.K."/>
            <person name="Yang S.H."/>
            <person name="Seo Y.S."/>
            <person name="Rhee S.K."/>
        </authorList>
    </citation>
    <scope>NUCLEOTIDE SEQUENCE [LARGE SCALE GENOMIC DNA]</scope>
    <source>
        <strain evidence="2 3">KCTC 23939</strain>
    </source>
</reference>
<dbReference type="InterPro" id="IPR036388">
    <property type="entry name" value="WH-like_DNA-bd_sf"/>
</dbReference>
<proteinExistence type="predicted"/>
<feature type="domain" description="HTH marR-type" evidence="1">
    <location>
        <begin position="33"/>
        <end position="135"/>
    </location>
</feature>
<dbReference type="Pfam" id="PF01047">
    <property type="entry name" value="MarR"/>
    <property type="match status" value="1"/>
</dbReference>
<evidence type="ECO:0000313" key="2">
    <source>
        <dbReference type="EMBL" id="MFH6982653.1"/>
    </source>
</evidence>
<dbReference type="SMART" id="SM00347">
    <property type="entry name" value="HTH_MARR"/>
    <property type="match status" value="1"/>
</dbReference>
<gene>
    <name evidence="2" type="ORF">ACHKAR_04340</name>
</gene>
<dbReference type="Gene3D" id="1.10.10.10">
    <property type="entry name" value="Winged helix-like DNA-binding domain superfamily/Winged helix DNA-binding domain"/>
    <property type="match status" value="1"/>
</dbReference>
<evidence type="ECO:0000259" key="1">
    <source>
        <dbReference type="SMART" id="SM00347"/>
    </source>
</evidence>
<protein>
    <submittedName>
        <fullName evidence="2">MarR family winged helix-turn-helix transcriptional regulator</fullName>
    </submittedName>
</protein>
<name>A0ABW7N4Z2_9BACT</name>
<dbReference type="SUPFAM" id="SSF46785">
    <property type="entry name" value="Winged helix' DNA-binding domain"/>
    <property type="match status" value="1"/>
</dbReference>
<dbReference type="EMBL" id="JBIPKE010000012">
    <property type="protein sequence ID" value="MFH6982653.1"/>
    <property type="molecule type" value="Genomic_DNA"/>
</dbReference>
<dbReference type="RefSeq" id="WP_159578863.1">
    <property type="nucleotide sequence ID" value="NZ_JBIPKE010000012.1"/>
</dbReference>
<organism evidence="2 3">
    <name type="scientific">Marinoscillum luteum</name>
    <dbReference type="NCBI Taxonomy" id="861051"/>
    <lineage>
        <taxon>Bacteria</taxon>
        <taxon>Pseudomonadati</taxon>
        <taxon>Bacteroidota</taxon>
        <taxon>Cytophagia</taxon>
        <taxon>Cytophagales</taxon>
        <taxon>Reichenbachiellaceae</taxon>
        <taxon>Marinoscillum</taxon>
    </lineage>
</organism>
<accession>A0ABW7N4Z2</accession>
<dbReference type="Proteomes" id="UP001610063">
    <property type="component" value="Unassembled WGS sequence"/>
</dbReference>
<sequence>MKDFALELGCLGFTMRLKRLSDALMHDGRKMYKELGVDIEPNWYVVFRLLKREGEMSVMEIAEKIKLAHPSVITLTNKMMKAGYLSSAQCTDDNRRRLLTLTQKAHDQLPRLEQIWNAGERGVIKALEGTDFMEMFALIEARFGEKGFKDRTIDELNKPTL</sequence>
<comment type="caution">
    <text evidence="2">The sequence shown here is derived from an EMBL/GenBank/DDBJ whole genome shotgun (WGS) entry which is preliminary data.</text>
</comment>
<dbReference type="InterPro" id="IPR000835">
    <property type="entry name" value="HTH_MarR-typ"/>
</dbReference>
<keyword evidence="3" id="KW-1185">Reference proteome</keyword>